<keyword evidence="1" id="KW-0732">Signal</keyword>
<reference evidence="2" key="1">
    <citation type="journal article" date="2020" name="mSystems">
        <title>Genome- and Community-Level Interaction Insights into Carbon Utilization and Element Cycling Functions of Hydrothermarchaeota in Hydrothermal Sediment.</title>
        <authorList>
            <person name="Zhou Z."/>
            <person name="Liu Y."/>
            <person name="Xu W."/>
            <person name="Pan J."/>
            <person name="Luo Z.H."/>
            <person name="Li M."/>
        </authorList>
    </citation>
    <scope>NUCLEOTIDE SEQUENCE [LARGE SCALE GENOMIC DNA]</scope>
    <source>
        <strain evidence="2">SpSt-413</strain>
    </source>
</reference>
<evidence type="ECO:0000313" key="2">
    <source>
        <dbReference type="EMBL" id="HGG93290.1"/>
    </source>
</evidence>
<gene>
    <name evidence="2" type="ORF">ENR59_10130</name>
</gene>
<name>A0A7C4EK42_9BACT</name>
<organism evidence="2">
    <name type="scientific">Fundidesulfovibrio putealis</name>
    <dbReference type="NCBI Taxonomy" id="270496"/>
    <lineage>
        <taxon>Bacteria</taxon>
        <taxon>Pseudomonadati</taxon>
        <taxon>Thermodesulfobacteriota</taxon>
        <taxon>Desulfovibrionia</taxon>
        <taxon>Desulfovibrionales</taxon>
        <taxon>Desulfovibrionaceae</taxon>
        <taxon>Fundidesulfovibrio</taxon>
    </lineage>
</organism>
<dbReference type="EMBL" id="DSRP01000706">
    <property type="protein sequence ID" value="HGG93290.1"/>
    <property type="molecule type" value="Genomic_DNA"/>
</dbReference>
<dbReference type="AlphaFoldDB" id="A0A7C4EK42"/>
<feature type="signal peptide" evidence="1">
    <location>
        <begin position="1"/>
        <end position="19"/>
    </location>
</feature>
<proteinExistence type="predicted"/>
<feature type="chain" id="PRO_5028040233" evidence="1">
    <location>
        <begin position="20"/>
        <end position="164"/>
    </location>
</feature>
<comment type="caution">
    <text evidence="2">The sequence shown here is derived from an EMBL/GenBank/DDBJ whole genome shotgun (WGS) entry which is preliminary data.</text>
</comment>
<sequence length="164" mass="18350">MKYMLALLVVICASKQAWALDMVPLEACTLMDDVMEVKGRAWRVDSGYGGCGTPYQDLPSVGPIKTNVAFYANGNGETVRQLKIVLNVNDTSTEKHSIETFKHYCGKLFAKLVKNTWSSEVSMGFDKAIISGERVAWNSDGFSFSIHKRIWQTGKGHEYQFLVE</sequence>
<evidence type="ECO:0000256" key="1">
    <source>
        <dbReference type="SAM" id="SignalP"/>
    </source>
</evidence>
<accession>A0A7C4EK42</accession>
<protein>
    <submittedName>
        <fullName evidence="2">Uncharacterized protein</fullName>
    </submittedName>
</protein>